<dbReference type="SUPFAM" id="SSF55486">
    <property type="entry name" value="Metalloproteases ('zincins'), catalytic domain"/>
    <property type="match status" value="1"/>
</dbReference>
<feature type="compositionally biased region" description="Low complexity" evidence="7">
    <location>
        <begin position="33"/>
        <end position="51"/>
    </location>
</feature>
<keyword evidence="3" id="KW-0479">Metal-binding</keyword>
<evidence type="ECO:0000256" key="3">
    <source>
        <dbReference type="ARBA" id="ARBA00022723"/>
    </source>
</evidence>
<dbReference type="AlphaFoldDB" id="A0A8E2EBW4"/>
<sequence>MPSRAAAPARCNHAVLRFSPSAHAAEAGFSGPTARQRATAATASAEATTKASGKRKRDVESNAKAEAYPAPLILPGDDLALDPTYPTQSFWQWLRMKPGERNEVTSKRRTIYVAGPPDITDEVAFMRTWNTPSPSSKGKTKKDLAVPPPQMPDVVNYVEAFYHGLPVKIFPASDLSFTAWESQRSMASKTGVRSTKTPSIGLRTSKEVVRIRTRPSRDHVYKAQLNLDDLLDGAIAMLPKDAYALLLLVEQDLFEDEEDEFVCGLAYGGSRVAVVSMARYHPNLDEQQNVEREHAWPASHCDEYVRACCEAENGADSSSPAKRKKTKMSKDPFSTASLFEADSVTGLALGAAVSVHAALPTLSLSISAAALSGLWLGRVCRTASHELGHCFGIDHCVYYACNMQGSASIVEDARQAPYLCPVDSAKVEKATGASAEERNRALVRFCDDHKDVHLFAALGAWLRGFLEGDED</sequence>
<dbReference type="Proteomes" id="UP000250266">
    <property type="component" value="Unassembled WGS sequence"/>
</dbReference>
<name>A0A8E2EBW4_9PEZI</name>
<dbReference type="Pfam" id="PF07998">
    <property type="entry name" value="Peptidase_M54"/>
    <property type="match status" value="1"/>
</dbReference>
<dbReference type="InterPro" id="IPR024079">
    <property type="entry name" value="MetalloPept_cat_dom_sf"/>
</dbReference>
<keyword evidence="6" id="KW-0482">Metalloprotease</keyword>
<reference evidence="8 9" key="1">
    <citation type="journal article" date="2016" name="Nat. Commun.">
        <title>Ectomycorrhizal ecology is imprinted in the genome of the dominant symbiotic fungus Cenococcum geophilum.</title>
        <authorList>
            <consortium name="DOE Joint Genome Institute"/>
            <person name="Peter M."/>
            <person name="Kohler A."/>
            <person name="Ohm R.A."/>
            <person name="Kuo A."/>
            <person name="Krutzmann J."/>
            <person name="Morin E."/>
            <person name="Arend M."/>
            <person name="Barry K.W."/>
            <person name="Binder M."/>
            <person name="Choi C."/>
            <person name="Clum A."/>
            <person name="Copeland A."/>
            <person name="Grisel N."/>
            <person name="Haridas S."/>
            <person name="Kipfer T."/>
            <person name="LaButti K."/>
            <person name="Lindquist E."/>
            <person name="Lipzen A."/>
            <person name="Maire R."/>
            <person name="Meier B."/>
            <person name="Mihaltcheva S."/>
            <person name="Molinier V."/>
            <person name="Murat C."/>
            <person name="Poggeler S."/>
            <person name="Quandt C.A."/>
            <person name="Sperisen C."/>
            <person name="Tritt A."/>
            <person name="Tisserant E."/>
            <person name="Crous P.W."/>
            <person name="Henrissat B."/>
            <person name="Nehls U."/>
            <person name="Egli S."/>
            <person name="Spatafora J.W."/>
            <person name="Grigoriev I.V."/>
            <person name="Martin F.M."/>
        </authorList>
    </citation>
    <scope>NUCLEOTIDE SEQUENCE [LARGE SCALE GENOMIC DNA]</scope>
    <source>
        <strain evidence="8 9">CBS 459.81</strain>
    </source>
</reference>
<evidence type="ECO:0000256" key="4">
    <source>
        <dbReference type="ARBA" id="ARBA00022801"/>
    </source>
</evidence>
<gene>
    <name evidence="8" type="ORF">K432DRAFT_442577</name>
</gene>
<dbReference type="GO" id="GO:0008237">
    <property type="term" value="F:metallopeptidase activity"/>
    <property type="evidence" value="ECO:0007669"/>
    <property type="project" value="UniProtKB-KW"/>
</dbReference>
<evidence type="ECO:0000256" key="2">
    <source>
        <dbReference type="ARBA" id="ARBA00022670"/>
    </source>
</evidence>
<feature type="region of interest" description="Disordered" evidence="7">
    <location>
        <begin position="23"/>
        <end position="63"/>
    </location>
</feature>
<protein>
    <submittedName>
        <fullName evidence="8">Uncharacterized protein</fullName>
    </submittedName>
</protein>
<dbReference type="GO" id="GO:0006508">
    <property type="term" value="P:proteolysis"/>
    <property type="evidence" value="ECO:0007669"/>
    <property type="project" value="UniProtKB-KW"/>
</dbReference>
<dbReference type="InterPro" id="IPR012962">
    <property type="entry name" value="Pept_M54_archaemetzincn"/>
</dbReference>
<keyword evidence="2" id="KW-0645">Protease</keyword>
<dbReference type="EMBL" id="KV744931">
    <property type="protein sequence ID" value="OCK81160.1"/>
    <property type="molecule type" value="Genomic_DNA"/>
</dbReference>
<dbReference type="OrthoDB" id="2365600at2759"/>
<dbReference type="PANTHER" id="PTHR15910">
    <property type="entry name" value="ARCHAEMETZINCIN"/>
    <property type="match status" value="1"/>
</dbReference>
<evidence type="ECO:0000313" key="8">
    <source>
        <dbReference type="EMBL" id="OCK81160.1"/>
    </source>
</evidence>
<accession>A0A8E2EBW4</accession>
<evidence type="ECO:0000256" key="6">
    <source>
        <dbReference type="ARBA" id="ARBA00023049"/>
    </source>
</evidence>
<organism evidence="8 9">
    <name type="scientific">Lepidopterella palustris CBS 459.81</name>
    <dbReference type="NCBI Taxonomy" id="1314670"/>
    <lineage>
        <taxon>Eukaryota</taxon>
        <taxon>Fungi</taxon>
        <taxon>Dikarya</taxon>
        <taxon>Ascomycota</taxon>
        <taxon>Pezizomycotina</taxon>
        <taxon>Dothideomycetes</taxon>
        <taxon>Pleosporomycetidae</taxon>
        <taxon>Mytilinidiales</taxon>
        <taxon>Argynnaceae</taxon>
        <taxon>Lepidopterella</taxon>
    </lineage>
</organism>
<evidence type="ECO:0000313" key="9">
    <source>
        <dbReference type="Proteomes" id="UP000250266"/>
    </source>
</evidence>
<dbReference type="Gene3D" id="3.40.390.10">
    <property type="entry name" value="Collagenase (Catalytic Domain)"/>
    <property type="match status" value="1"/>
</dbReference>
<dbReference type="PANTHER" id="PTHR15910:SF1">
    <property type="entry name" value="ARCHAEMETZINCIN-2"/>
    <property type="match status" value="1"/>
</dbReference>
<dbReference type="GO" id="GO:0046872">
    <property type="term" value="F:metal ion binding"/>
    <property type="evidence" value="ECO:0007669"/>
    <property type="project" value="UniProtKB-KW"/>
</dbReference>
<evidence type="ECO:0000256" key="1">
    <source>
        <dbReference type="ARBA" id="ARBA00001947"/>
    </source>
</evidence>
<evidence type="ECO:0000256" key="7">
    <source>
        <dbReference type="SAM" id="MobiDB-lite"/>
    </source>
</evidence>
<evidence type="ECO:0000256" key="5">
    <source>
        <dbReference type="ARBA" id="ARBA00022833"/>
    </source>
</evidence>
<keyword evidence="4" id="KW-0378">Hydrolase</keyword>
<dbReference type="CDD" id="cd11375">
    <property type="entry name" value="Peptidase_M54"/>
    <property type="match status" value="1"/>
</dbReference>
<comment type="cofactor">
    <cofactor evidence="1">
        <name>Zn(2+)</name>
        <dbReference type="ChEBI" id="CHEBI:29105"/>
    </cofactor>
</comment>
<keyword evidence="5" id="KW-0862">Zinc</keyword>
<keyword evidence="9" id="KW-1185">Reference proteome</keyword>
<proteinExistence type="predicted"/>